<gene>
    <name evidence="2" type="ORF">ACFS5P_05625</name>
</gene>
<accession>A0ABW5ZEW1</accession>
<reference evidence="3" key="1">
    <citation type="journal article" date="2019" name="Int. J. Syst. Evol. Microbiol.">
        <title>The Global Catalogue of Microorganisms (GCM) 10K type strain sequencing project: providing services to taxonomists for standard genome sequencing and annotation.</title>
        <authorList>
            <consortium name="The Broad Institute Genomics Platform"/>
            <consortium name="The Broad Institute Genome Sequencing Center for Infectious Disease"/>
            <person name="Wu L."/>
            <person name="Ma J."/>
        </authorList>
    </citation>
    <scope>NUCLEOTIDE SEQUENCE [LARGE SCALE GENOMIC DNA]</scope>
    <source>
        <strain evidence="3">KCTC 13528</strain>
    </source>
</reference>
<organism evidence="2 3">
    <name type="scientific">Jeotgalibacillus terrae</name>
    <dbReference type="NCBI Taxonomy" id="587735"/>
    <lineage>
        <taxon>Bacteria</taxon>
        <taxon>Bacillati</taxon>
        <taxon>Bacillota</taxon>
        <taxon>Bacilli</taxon>
        <taxon>Bacillales</taxon>
        <taxon>Caryophanaceae</taxon>
        <taxon>Jeotgalibacillus</taxon>
    </lineage>
</organism>
<proteinExistence type="predicted"/>
<keyword evidence="3" id="KW-1185">Reference proteome</keyword>
<protein>
    <submittedName>
        <fullName evidence="2">Uncharacterized protein</fullName>
    </submittedName>
</protein>
<dbReference type="Proteomes" id="UP001597561">
    <property type="component" value="Unassembled WGS sequence"/>
</dbReference>
<dbReference type="RefSeq" id="WP_204727891.1">
    <property type="nucleotide sequence ID" value="NZ_JAFBDK010000001.1"/>
</dbReference>
<name>A0ABW5ZEW1_9BACL</name>
<evidence type="ECO:0000313" key="3">
    <source>
        <dbReference type="Proteomes" id="UP001597561"/>
    </source>
</evidence>
<sequence>MVKEYSPELDLYLPNPVTEGTDNFNLDTILNDNWQKIDAFAQAQKTMNEDVAEDITQIGNSIGNLATLTTDDKTNLVLAMNEVLQKLTTHSAEGTTGAHVIGNITGLQSALNGKESTLNPDQKRKITFGTTEPTGGSDGDVYFQYE</sequence>
<dbReference type="EMBL" id="JBHUPG010000008">
    <property type="protein sequence ID" value="MFD2911347.1"/>
    <property type="molecule type" value="Genomic_DNA"/>
</dbReference>
<feature type="region of interest" description="Disordered" evidence="1">
    <location>
        <begin position="115"/>
        <end position="146"/>
    </location>
</feature>
<evidence type="ECO:0000256" key="1">
    <source>
        <dbReference type="SAM" id="MobiDB-lite"/>
    </source>
</evidence>
<evidence type="ECO:0000313" key="2">
    <source>
        <dbReference type="EMBL" id="MFD2911347.1"/>
    </source>
</evidence>
<comment type="caution">
    <text evidence="2">The sequence shown here is derived from an EMBL/GenBank/DDBJ whole genome shotgun (WGS) entry which is preliminary data.</text>
</comment>